<dbReference type="PROSITE" id="PS50850">
    <property type="entry name" value="MFS"/>
    <property type="match status" value="1"/>
</dbReference>
<dbReference type="InterPro" id="IPR036259">
    <property type="entry name" value="MFS_trans_sf"/>
</dbReference>
<feature type="domain" description="Major facilitator superfamily (MFS) profile" evidence="5">
    <location>
        <begin position="212"/>
        <end position="403"/>
    </location>
</feature>
<feature type="transmembrane region" description="Helical" evidence="4">
    <location>
        <begin position="309"/>
        <end position="334"/>
    </location>
</feature>
<feature type="transmembrane region" description="Helical" evidence="4">
    <location>
        <begin position="219"/>
        <end position="239"/>
    </location>
</feature>
<evidence type="ECO:0000256" key="1">
    <source>
        <dbReference type="ARBA" id="ARBA00022692"/>
    </source>
</evidence>
<dbReference type="GO" id="GO:0005886">
    <property type="term" value="C:plasma membrane"/>
    <property type="evidence" value="ECO:0007669"/>
    <property type="project" value="TreeGrafter"/>
</dbReference>
<evidence type="ECO:0000256" key="2">
    <source>
        <dbReference type="ARBA" id="ARBA00022989"/>
    </source>
</evidence>
<feature type="transmembrane region" description="Helical" evidence="4">
    <location>
        <begin position="21"/>
        <end position="50"/>
    </location>
</feature>
<name>G2ZTU5_9RALS</name>
<evidence type="ECO:0000259" key="5">
    <source>
        <dbReference type="PROSITE" id="PS50850"/>
    </source>
</evidence>
<feature type="transmembrane region" description="Helical" evidence="4">
    <location>
        <begin position="177"/>
        <end position="198"/>
    </location>
</feature>
<dbReference type="PANTHER" id="PTHR23521">
    <property type="entry name" value="TRANSPORTER MFS SUPERFAMILY"/>
    <property type="match status" value="1"/>
</dbReference>
<dbReference type="InterPro" id="IPR011701">
    <property type="entry name" value="MFS"/>
</dbReference>
<gene>
    <name evidence="6" type="ORF">BDB_mp10063</name>
</gene>
<dbReference type="SUPFAM" id="SSF103473">
    <property type="entry name" value="MFS general substrate transporter"/>
    <property type="match status" value="1"/>
</dbReference>
<evidence type="ECO:0000256" key="4">
    <source>
        <dbReference type="SAM" id="Phobius"/>
    </source>
</evidence>
<dbReference type="PANTHER" id="PTHR23521:SF2">
    <property type="entry name" value="TRANSPORTER MFS SUPERFAMILY"/>
    <property type="match status" value="1"/>
</dbReference>
<dbReference type="Pfam" id="PF07690">
    <property type="entry name" value="MFS_1"/>
    <property type="match status" value="1"/>
</dbReference>
<reference evidence="6" key="1">
    <citation type="journal article" date="2011" name="PLoS ONE">
        <title>Ralstonia syzygii, the Blood Disease Bacterium and some Asian R. solanacearum strains form a single genomic species despite divergent lifestyles.</title>
        <authorList>
            <person name="Remenant B."/>
            <person name="de Cambiaire J.C."/>
            <person name="Cellier G."/>
            <person name="Jacobs J.M."/>
            <person name="Mangenot S."/>
            <person name="Barbe V."/>
            <person name="Lajus A."/>
            <person name="Vallenet D."/>
            <person name="Medigue C."/>
            <person name="Fegan M."/>
            <person name="Allen C."/>
            <person name="Prior P."/>
        </authorList>
    </citation>
    <scope>NUCLEOTIDE SEQUENCE</scope>
    <source>
        <strain evidence="6">R229</strain>
    </source>
</reference>
<proteinExistence type="predicted"/>
<dbReference type="AlphaFoldDB" id="G2ZTU5"/>
<feature type="transmembrane region" description="Helical" evidence="4">
    <location>
        <begin position="90"/>
        <end position="107"/>
    </location>
</feature>
<keyword evidence="3 4" id="KW-0472">Membrane</keyword>
<feature type="transmembrane region" description="Helical" evidence="4">
    <location>
        <begin position="346"/>
        <end position="365"/>
    </location>
</feature>
<keyword evidence="1 4" id="KW-0812">Transmembrane</keyword>
<feature type="transmembrane region" description="Helical" evidence="4">
    <location>
        <begin position="150"/>
        <end position="171"/>
    </location>
</feature>
<dbReference type="GO" id="GO:0022857">
    <property type="term" value="F:transmembrane transporter activity"/>
    <property type="evidence" value="ECO:0007669"/>
    <property type="project" value="InterPro"/>
</dbReference>
<dbReference type="InterPro" id="IPR020846">
    <property type="entry name" value="MFS_dom"/>
</dbReference>
<protein>
    <submittedName>
        <fullName evidence="6">Putative Major facilitator superfamily (MFS) transporter</fullName>
    </submittedName>
</protein>
<dbReference type="Gene3D" id="1.20.1250.20">
    <property type="entry name" value="MFS general substrate transporter like domains"/>
    <property type="match status" value="2"/>
</dbReference>
<sequence>MTREAGTAGDVPAGRALSPSLVPITALVTTSVIAQIGQYGIGFVVLPLWLTQHNASAVTIEWFASCEWAGMLAGITLAPKLIDRSGFGRTVHYGLLLSLAGFGVLAWRTLLPTMLGASLIGLGMGLRWIGAETPLFRATPARWRGRIVGLHELLVAGAAMFGPVLGWLVGLTDLRPLMVGGLLIAVAGLPMIAVVRWPPMLAANPINVAGVLSRTPLSGGMRVGVAIGIVAGLCNGALYGLLPQFAHARAMTPEATSNLLVSAGVGAALSQYPVGWLADRLGLTRSAMMLGSIALVASAVLLTESSRPALTIAVLVLAGAVRALLTLATYAAAMDDAGRADRNMRIIAARFSVGAILGPLCAGMVMRVAGANMLPGYFFALCGCLTLYTCSMALALGRRRHGF</sequence>
<feature type="transmembrane region" description="Helical" evidence="4">
    <location>
        <begin position="62"/>
        <end position="78"/>
    </location>
</feature>
<keyword evidence="2 4" id="KW-1133">Transmembrane helix</keyword>
<feature type="transmembrane region" description="Helical" evidence="4">
    <location>
        <begin position="377"/>
        <end position="397"/>
    </location>
</feature>
<dbReference type="EMBL" id="FR854077">
    <property type="protein sequence ID" value="CCA82458.1"/>
    <property type="molecule type" value="Genomic_DNA"/>
</dbReference>
<evidence type="ECO:0000256" key="3">
    <source>
        <dbReference type="ARBA" id="ARBA00023136"/>
    </source>
</evidence>
<accession>G2ZTU5</accession>
<evidence type="ECO:0000313" key="6">
    <source>
        <dbReference type="EMBL" id="CCA82458.1"/>
    </source>
</evidence>
<organism evidence="6">
    <name type="scientific">blood disease bacterium R229</name>
    <dbReference type="NCBI Taxonomy" id="741978"/>
    <lineage>
        <taxon>Bacteria</taxon>
        <taxon>Pseudomonadati</taxon>
        <taxon>Pseudomonadota</taxon>
        <taxon>Betaproteobacteria</taxon>
        <taxon>Burkholderiales</taxon>
        <taxon>Burkholderiaceae</taxon>
        <taxon>Ralstonia</taxon>
        <taxon>Ralstonia solanacearum species complex</taxon>
    </lineage>
</organism>
<feature type="transmembrane region" description="Helical" evidence="4">
    <location>
        <begin position="285"/>
        <end position="303"/>
    </location>
</feature>
<reference evidence="6" key="2">
    <citation type="submission" date="2011-04" db="EMBL/GenBank/DDBJ databases">
        <authorList>
            <person name="Genoscope - CEA"/>
        </authorList>
    </citation>
    <scope>NUCLEOTIDE SEQUENCE</scope>
    <source>
        <strain evidence="6">R229</strain>
    </source>
</reference>